<dbReference type="Proteomes" id="UP000093080">
    <property type="component" value="Unassembled WGS sequence"/>
</dbReference>
<comment type="caution">
    <text evidence="1">The sequence shown here is derived from an EMBL/GenBank/DDBJ whole genome shotgun (WGS) entry which is preliminary data.</text>
</comment>
<dbReference type="AlphaFoldDB" id="A0A1B9F449"/>
<protein>
    <submittedName>
        <fullName evidence="1">Uncharacterized protein</fullName>
    </submittedName>
</protein>
<organism evidence="1 2">
    <name type="scientific">Dissulfuribacter thermophilus</name>
    <dbReference type="NCBI Taxonomy" id="1156395"/>
    <lineage>
        <taxon>Bacteria</taxon>
        <taxon>Pseudomonadati</taxon>
        <taxon>Thermodesulfobacteriota</taxon>
        <taxon>Dissulfuribacteria</taxon>
        <taxon>Dissulfuribacterales</taxon>
        <taxon>Dissulfuribacteraceae</taxon>
        <taxon>Dissulfuribacter</taxon>
    </lineage>
</organism>
<dbReference type="STRING" id="1156395.DBT_1768"/>
<accession>A0A1B9F449</accession>
<reference evidence="1 2" key="1">
    <citation type="submission" date="2016-06" db="EMBL/GenBank/DDBJ databases">
        <title>Respiratory ammonification of nitrate coupled to the oxidation of elemental sulfur in deep-sea autotrophic thermophilic bacteria.</title>
        <authorList>
            <person name="Slobodkina G.B."/>
            <person name="Mardanov A.V."/>
            <person name="Ravin N.V."/>
            <person name="Frolova A.A."/>
            <person name="Viryasiv M.B."/>
            <person name="Chernyh N.A."/>
            <person name="Bonch-Osmolovskaya E.A."/>
            <person name="Slobodkin A.I."/>
        </authorList>
    </citation>
    <scope>NUCLEOTIDE SEQUENCE [LARGE SCALE GENOMIC DNA]</scope>
    <source>
        <strain evidence="1 2">S69</strain>
    </source>
</reference>
<gene>
    <name evidence="1" type="ORF">DBT_1768</name>
</gene>
<keyword evidence="2" id="KW-1185">Reference proteome</keyword>
<sequence length="158" mass="18610">MYDHNELASSLLQSLDHSFRKILNKDLRDKELFFRTYVITHLFAFYWINDNSLISLLLKEFSKNNIILKDSYKKIEKEYLYLLLSSQFNELKKELDVLIKQEGQKKQAALQSLLTQIGVEDSIPEKISKKIIYSLEALELPQDHGYYLQTETLKAAIF</sequence>
<proteinExistence type="predicted"/>
<dbReference type="EMBL" id="MAGO01000009">
    <property type="protein sequence ID" value="OCC14708.1"/>
    <property type="molecule type" value="Genomic_DNA"/>
</dbReference>
<name>A0A1B9F449_9BACT</name>
<evidence type="ECO:0000313" key="1">
    <source>
        <dbReference type="EMBL" id="OCC14708.1"/>
    </source>
</evidence>
<dbReference type="RefSeq" id="WP_067619139.1">
    <property type="nucleotide sequence ID" value="NZ_MAGO01000009.1"/>
</dbReference>
<evidence type="ECO:0000313" key="2">
    <source>
        <dbReference type="Proteomes" id="UP000093080"/>
    </source>
</evidence>